<comment type="caution">
    <text evidence="2">The sequence shown here is derived from an EMBL/GenBank/DDBJ whole genome shotgun (WGS) entry which is preliminary data.</text>
</comment>
<dbReference type="Proteomes" id="UP000324767">
    <property type="component" value="Unassembled WGS sequence"/>
</dbReference>
<organism evidence="2 3">
    <name type="scientific">Lasallia pustulata</name>
    <dbReference type="NCBI Taxonomy" id="136370"/>
    <lineage>
        <taxon>Eukaryota</taxon>
        <taxon>Fungi</taxon>
        <taxon>Dikarya</taxon>
        <taxon>Ascomycota</taxon>
        <taxon>Pezizomycotina</taxon>
        <taxon>Lecanoromycetes</taxon>
        <taxon>OSLEUM clade</taxon>
        <taxon>Umbilicariomycetidae</taxon>
        <taxon>Umbilicariales</taxon>
        <taxon>Umbilicariaceae</taxon>
        <taxon>Lasallia</taxon>
    </lineage>
</organism>
<proteinExistence type="predicted"/>
<name>A0A5M8PQT2_9LECA</name>
<dbReference type="AlphaFoldDB" id="A0A5M8PQT2"/>
<sequence>MPDSETNPDSKPWVSSEAINTAYKLEAFIESGYRYSLALSKELIDTISYITNEYEDPSPTRDHLTAACNGQKTRQGRSLGIKPLHVRATVRRYNHMTYDLRQVHRMTYNSITWSHLLSKQLASETVNNQSGQASKTVDDQTAPAIDTPDTTNGGEGAAAKAGNSNNTDDGIEAATAHNQEVIDHQRRQIRREYLDKINQSRELMPEQFPTEWDFIVWAGTYLEKTAMSDWRRQKEQHNRAWVTYDNYLKVLKQNLSPGEDTDERNIVAFHAAEPNANDTITSWYKNLYELYRFLPDTYKQMGEAPIRDRWRARLPYHILIELRRWVPRQVAGQPVHKISA</sequence>
<evidence type="ECO:0000313" key="3">
    <source>
        <dbReference type="Proteomes" id="UP000324767"/>
    </source>
</evidence>
<reference evidence="2 3" key="1">
    <citation type="submission" date="2019-09" db="EMBL/GenBank/DDBJ databases">
        <title>The hologenome of the rock-dwelling lichen Lasallia pustulata.</title>
        <authorList>
            <person name="Greshake Tzovaras B."/>
            <person name="Segers F."/>
            <person name="Bicker A."/>
            <person name="Dal Grande F."/>
            <person name="Otte J."/>
            <person name="Hankeln T."/>
            <person name="Schmitt I."/>
            <person name="Ebersberger I."/>
        </authorList>
    </citation>
    <scope>NUCLEOTIDE SEQUENCE [LARGE SCALE GENOMIC DNA]</scope>
    <source>
        <strain evidence="2">A1-1</strain>
    </source>
</reference>
<accession>A0A5M8PQT2</accession>
<protein>
    <submittedName>
        <fullName evidence="2">Uncharacterized protein</fullName>
    </submittedName>
</protein>
<evidence type="ECO:0000313" key="2">
    <source>
        <dbReference type="EMBL" id="KAA6411881.1"/>
    </source>
</evidence>
<feature type="region of interest" description="Disordered" evidence="1">
    <location>
        <begin position="127"/>
        <end position="170"/>
    </location>
</feature>
<evidence type="ECO:0000256" key="1">
    <source>
        <dbReference type="SAM" id="MobiDB-lite"/>
    </source>
</evidence>
<gene>
    <name evidence="2" type="ORF">FRX48_04031</name>
</gene>
<feature type="compositionally biased region" description="Low complexity" evidence="1">
    <location>
        <begin position="157"/>
        <end position="166"/>
    </location>
</feature>
<dbReference type="EMBL" id="VXIT01000006">
    <property type="protein sequence ID" value="KAA6411881.1"/>
    <property type="molecule type" value="Genomic_DNA"/>
</dbReference>